<gene>
    <name evidence="3" type="ORF">C8N43_1691</name>
</gene>
<dbReference type="PANTHER" id="PTHR12788:SF10">
    <property type="entry name" value="PROTEIN-TYROSINE SULFOTRANSFERASE"/>
    <property type="match status" value="1"/>
</dbReference>
<dbReference type="SMART" id="SM00028">
    <property type="entry name" value="TPR"/>
    <property type="match status" value="4"/>
</dbReference>
<dbReference type="SUPFAM" id="SSF48452">
    <property type="entry name" value="TPR-like"/>
    <property type="match status" value="1"/>
</dbReference>
<evidence type="ECO:0000256" key="1">
    <source>
        <dbReference type="ARBA" id="ARBA00022679"/>
    </source>
</evidence>
<feature type="repeat" description="TPR" evidence="2">
    <location>
        <begin position="145"/>
        <end position="178"/>
    </location>
</feature>
<comment type="caution">
    <text evidence="3">The sequence shown here is derived from an EMBL/GenBank/DDBJ whole genome shotgun (WGS) entry which is preliminary data.</text>
</comment>
<dbReference type="InterPro" id="IPR011990">
    <property type="entry name" value="TPR-like_helical_dom_sf"/>
</dbReference>
<dbReference type="RefSeq" id="WP_107845162.1">
    <property type="nucleotide sequence ID" value="NZ_QBKS01000001.1"/>
</dbReference>
<dbReference type="EMBL" id="QBKS01000001">
    <property type="protein sequence ID" value="PTX57026.1"/>
    <property type="molecule type" value="Genomic_DNA"/>
</dbReference>
<dbReference type="Proteomes" id="UP000243978">
    <property type="component" value="Unassembled WGS sequence"/>
</dbReference>
<dbReference type="OrthoDB" id="9800698at2"/>
<keyword evidence="1" id="KW-0808">Transferase</keyword>
<keyword evidence="2" id="KW-0802">TPR repeat</keyword>
<keyword evidence="4" id="KW-1185">Reference proteome</keyword>
<sequence length="554" mass="60482">MAQMTKEQIQKAFARARAAQAKGQFDEAEKLYARILRAAPGLAEVHFNLAEIAARRGRMADAAQSFEAALKLRPGEPAIWVAYLDMASKHPNPKNFDLLRKRARSAIGTQPAFAFFEGLAQARRGAHDKALERFDAAVSGGYKTARVLGERAQSLAALRRREEALEGFDAALELAPKDDLILYRKAELLRAMGDLAQAKVAALRAIDAAPHMGGPYALYVSLGKVAADDPNIARMRAALKSKRSGDPDITTLTSALAKAMEDTGQTDKVFTYLNRGNAVAAKVYPFDADAATQGIASIKARYLELRDIEVEPSDAAPIFVTGAPRSGTTLVEQILASHSAVEGGGELGWIQPKINPLLTGEAPDAAREPDALLGQVLSHVHGFAAYLNAAFPGAGHVTDKSISSYATLGVLHKLMPNARFIVVRRDPRDNALSVYKNQFERGLHRYSNDLRHIALFLRQFEEMVGFWRLDCPGAFHEIRYEDLIAEPGAQSRALVAAVGLEWEDACLSFYETKREVRTLSSAQVRQPIYSSSVGAWKTYEAEMAPFLEAYGAVE</sequence>
<accession>A0A2T6BLT7</accession>
<dbReference type="PROSITE" id="PS50005">
    <property type="entry name" value="TPR"/>
    <property type="match status" value="2"/>
</dbReference>
<dbReference type="GO" id="GO:0008476">
    <property type="term" value="F:protein-tyrosine sulfotransferase activity"/>
    <property type="evidence" value="ECO:0007669"/>
    <property type="project" value="InterPro"/>
</dbReference>
<feature type="repeat" description="TPR" evidence="2">
    <location>
        <begin position="43"/>
        <end position="76"/>
    </location>
</feature>
<dbReference type="Gene3D" id="1.25.40.10">
    <property type="entry name" value="Tetratricopeptide repeat domain"/>
    <property type="match status" value="2"/>
</dbReference>
<dbReference type="InterPro" id="IPR026634">
    <property type="entry name" value="TPST-like"/>
</dbReference>
<dbReference type="SUPFAM" id="SSF52540">
    <property type="entry name" value="P-loop containing nucleoside triphosphate hydrolases"/>
    <property type="match status" value="1"/>
</dbReference>
<dbReference type="Pfam" id="PF13432">
    <property type="entry name" value="TPR_16"/>
    <property type="match status" value="1"/>
</dbReference>
<dbReference type="InterPro" id="IPR027417">
    <property type="entry name" value="P-loop_NTPase"/>
</dbReference>
<reference evidence="3 4" key="1">
    <citation type="submission" date="2018-04" db="EMBL/GenBank/DDBJ databases">
        <title>Genomic Encyclopedia of Archaeal and Bacterial Type Strains, Phase II (KMG-II): from individual species to whole genera.</title>
        <authorList>
            <person name="Goeker M."/>
        </authorList>
    </citation>
    <scope>NUCLEOTIDE SEQUENCE [LARGE SCALE GENOMIC DNA]</scope>
    <source>
        <strain evidence="3 4">DSM 100977</strain>
    </source>
</reference>
<evidence type="ECO:0000313" key="4">
    <source>
        <dbReference type="Proteomes" id="UP000243978"/>
    </source>
</evidence>
<dbReference type="Gene3D" id="3.40.50.300">
    <property type="entry name" value="P-loop containing nucleotide triphosphate hydrolases"/>
    <property type="match status" value="1"/>
</dbReference>
<proteinExistence type="predicted"/>
<dbReference type="InterPro" id="IPR019734">
    <property type="entry name" value="TPR_rpt"/>
</dbReference>
<protein>
    <submittedName>
        <fullName evidence="3">Tetratricopeptide repeat protein</fullName>
    </submittedName>
</protein>
<evidence type="ECO:0000313" key="3">
    <source>
        <dbReference type="EMBL" id="PTX57026.1"/>
    </source>
</evidence>
<dbReference type="Pfam" id="PF13469">
    <property type="entry name" value="Sulfotransfer_3"/>
    <property type="match status" value="1"/>
</dbReference>
<organism evidence="3 4">
    <name type="scientific">Litoreibacter ponti</name>
    <dbReference type="NCBI Taxonomy" id="1510457"/>
    <lineage>
        <taxon>Bacteria</taxon>
        <taxon>Pseudomonadati</taxon>
        <taxon>Pseudomonadota</taxon>
        <taxon>Alphaproteobacteria</taxon>
        <taxon>Rhodobacterales</taxon>
        <taxon>Roseobacteraceae</taxon>
        <taxon>Litoreibacter</taxon>
    </lineage>
</organism>
<dbReference type="AlphaFoldDB" id="A0A2T6BLT7"/>
<dbReference type="Pfam" id="PF13181">
    <property type="entry name" value="TPR_8"/>
    <property type="match status" value="1"/>
</dbReference>
<evidence type="ECO:0000256" key="2">
    <source>
        <dbReference type="PROSITE-ProRule" id="PRU00339"/>
    </source>
</evidence>
<name>A0A2T6BLT7_9RHOB</name>
<dbReference type="PANTHER" id="PTHR12788">
    <property type="entry name" value="PROTEIN-TYROSINE SULFOTRANSFERASE 2"/>
    <property type="match status" value="1"/>
</dbReference>